<dbReference type="EMBL" id="BAAAZN010000001">
    <property type="protein sequence ID" value="GAA3527680.1"/>
    <property type="molecule type" value="Genomic_DNA"/>
</dbReference>
<evidence type="ECO:0000256" key="2">
    <source>
        <dbReference type="ARBA" id="ARBA00033753"/>
    </source>
</evidence>
<dbReference type="Proteomes" id="UP001500689">
    <property type="component" value="Unassembled WGS sequence"/>
</dbReference>
<dbReference type="PROSITE" id="PS51668">
    <property type="entry name" value="TSAA_2"/>
    <property type="match status" value="1"/>
</dbReference>
<dbReference type="Gene3D" id="2.40.30.70">
    <property type="entry name" value="YaeB-like"/>
    <property type="match status" value="1"/>
</dbReference>
<accession>A0ABP6V606</accession>
<name>A0ABP6V606_9PSEU</name>
<sequence>MAPHCPLTEIGVVHSRHTRTEHTPVQSALNLAEHATVEVFPPYLDGILGLADFGWAWLVTWLDRAPGTPLLRQIPFLLRPQRRSMGVFATRSPGRVNPLGLSLVRVIGVEGAHLRFAGVDLLDGTPVVDLKPYVSRFDRPDGDPRCGWYDTVPIEPGVRPADLGPAPGATQYDTDSQRIGPHPD</sequence>
<feature type="region of interest" description="Disordered" evidence="3">
    <location>
        <begin position="156"/>
        <end position="184"/>
    </location>
</feature>
<comment type="similarity">
    <text evidence="2">Belongs to the tRNA methyltransferase O family.</text>
</comment>
<protein>
    <submittedName>
        <fullName evidence="5">tRNA (N6-threonylcarbamoyladenosine(37)-N6)-methyltransferase TrmO</fullName>
    </submittedName>
</protein>
<evidence type="ECO:0000313" key="6">
    <source>
        <dbReference type="Proteomes" id="UP001500689"/>
    </source>
</evidence>
<dbReference type="PANTHER" id="PTHR12818">
    <property type="entry name" value="TRNA (ADENINE(37)-N6)-METHYLTRANSFERASE"/>
    <property type="match status" value="1"/>
</dbReference>
<organism evidence="5 6">
    <name type="scientific">Amycolatopsis ultiminotia</name>
    <dbReference type="NCBI Taxonomy" id="543629"/>
    <lineage>
        <taxon>Bacteria</taxon>
        <taxon>Bacillati</taxon>
        <taxon>Actinomycetota</taxon>
        <taxon>Actinomycetes</taxon>
        <taxon>Pseudonocardiales</taxon>
        <taxon>Pseudonocardiaceae</taxon>
        <taxon>Amycolatopsis</taxon>
    </lineage>
</organism>
<dbReference type="InterPro" id="IPR023370">
    <property type="entry name" value="TrmO-like_N"/>
</dbReference>
<evidence type="ECO:0000256" key="1">
    <source>
        <dbReference type="ARBA" id="ARBA00022691"/>
    </source>
</evidence>
<evidence type="ECO:0000313" key="5">
    <source>
        <dbReference type="EMBL" id="GAA3527680.1"/>
    </source>
</evidence>
<comment type="caution">
    <text evidence="5">The sequence shown here is derived from an EMBL/GenBank/DDBJ whole genome shotgun (WGS) entry which is preliminary data.</text>
</comment>
<proteinExistence type="inferred from homology"/>
<dbReference type="SUPFAM" id="SSF118196">
    <property type="entry name" value="YaeB-like"/>
    <property type="match status" value="1"/>
</dbReference>
<feature type="domain" description="TsaA-like" evidence="4">
    <location>
        <begin position="7"/>
        <end position="142"/>
    </location>
</feature>
<dbReference type="Pfam" id="PF01980">
    <property type="entry name" value="TrmO_N"/>
    <property type="match status" value="1"/>
</dbReference>
<keyword evidence="6" id="KW-1185">Reference proteome</keyword>
<gene>
    <name evidence="5" type="primary">tsaA</name>
    <name evidence="5" type="ORF">GCM10022222_08340</name>
</gene>
<dbReference type="RefSeq" id="WP_344855397.1">
    <property type="nucleotide sequence ID" value="NZ_BAAAZN010000001.1"/>
</dbReference>
<evidence type="ECO:0000259" key="4">
    <source>
        <dbReference type="PROSITE" id="PS51668"/>
    </source>
</evidence>
<dbReference type="InterPro" id="IPR040372">
    <property type="entry name" value="YaeB-like"/>
</dbReference>
<dbReference type="InterPro" id="IPR036414">
    <property type="entry name" value="YaeB_N_sf"/>
</dbReference>
<dbReference type="InterPro" id="IPR036413">
    <property type="entry name" value="YaeB-like_sf"/>
</dbReference>
<dbReference type="CDD" id="cd09281">
    <property type="entry name" value="UPF0066"/>
    <property type="match status" value="1"/>
</dbReference>
<evidence type="ECO:0000256" key="3">
    <source>
        <dbReference type="SAM" id="MobiDB-lite"/>
    </source>
</evidence>
<reference evidence="6" key="1">
    <citation type="journal article" date="2019" name="Int. J. Syst. Evol. Microbiol.">
        <title>The Global Catalogue of Microorganisms (GCM) 10K type strain sequencing project: providing services to taxonomists for standard genome sequencing and annotation.</title>
        <authorList>
            <consortium name="The Broad Institute Genomics Platform"/>
            <consortium name="The Broad Institute Genome Sequencing Center for Infectious Disease"/>
            <person name="Wu L."/>
            <person name="Ma J."/>
        </authorList>
    </citation>
    <scope>NUCLEOTIDE SEQUENCE [LARGE SCALE GENOMIC DNA]</scope>
    <source>
        <strain evidence="6">JCM 16898</strain>
    </source>
</reference>
<dbReference type="PANTHER" id="PTHR12818:SF0">
    <property type="entry name" value="TRNA (ADENINE(37)-N6)-METHYLTRANSFERASE"/>
    <property type="match status" value="1"/>
</dbReference>
<dbReference type="NCBIfam" id="TIGR00104">
    <property type="entry name" value="tRNA_TsaA"/>
    <property type="match status" value="1"/>
</dbReference>
<keyword evidence="1" id="KW-0949">S-adenosyl-L-methionine</keyword>